<sequence>MLRIPMATLAAAIPVATAWASCRRPGAGRRGRTFFAARSSSSSSADDRKALFGRVAPVYDQIMDVFSLGQHRAWKRDCVSWAKRGDKVLDLCCGSGDLAFLVSEMVGLHGEVMAVDFSGQQLQTAARRAEQRWKPCYGNIRWIEGDALDLPFEDCDFDAVTMGYGLRNVVDKPKAMEEIFRVLKPEEELEKLAQDVGFSSAEHHDLAGGLMGNLVATRSS</sequence>
<keyword evidence="7" id="KW-1185">Reference proteome</keyword>
<evidence type="ECO:0000256" key="1">
    <source>
        <dbReference type="ARBA" id="ARBA00022603"/>
    </source>
</evidence>
<dbReference type="GO" id="GO:0032259">
    <property type="term" value="P:methylation"/>
    <property type="evidence" value="ECO:0007669"/>
    <property type="project" value="UniProtKB-KW"/>
</dbReference>
<evidence type="ECO:0000256" key="3">
    <source>
        <dbReference type="ARBA" id="ARBA00022691"/>
    </source>
</evidence>
<dbReference type="SUPFAM" id="SSF53335">
    <property type="entry name" value="S-adenosyl-L-methionine-dependent methyltransferases"/>
    <property type="match status" value="1"/>
</dbReference>
<dbReference type="PROSITE" id="PS51257">
    <property type="entry name" value="PROKAR_LIPOPROTEIN"/>
    <property type="match status" value="1"/>
</dbReference>
<dbReference type="PANTHER" id="PTHR43591">
    <property type="entry name" value="METHYLTRANSFERASE"/>
    <property type="match status" value="1"/>
</dbReference>
<evidence type="ECO:0008006" key="8">
    <source>
        <dbReference type="Google" id="ProtNLM"/>
    </source>
</evidence>
<reference evidence="6" key="3">
    <citation type="submission" date="2018-08" db="UniProtKB">
        <authorList>
            <consortium name="EnsemblPlants"/>
        </authorList>
    </citation>
    <scope>IDENTIFICATION</scope>
    <source>
        <strain evidence="6">cv. Bd21</strain>
    </source>
</reference>
<organism evidence="5">
    <name type="scientific">Brachypodium distachyon</name>
    <name type="common">Purple false brome</name>
    <name type="synonym">Trachynia distachya</name>
    <dbReference type="NCBI Taxonomy" id="15368"/>
    <lineage>
        <taxon>Eukaryota</taxon>
        <taxon>Viridiplantae</taxon>
        <taxon>Streptophyta</taxon>
        <taxon>Embryophyta</taxon>
        <taxon>Tracheophyta</taxon>
        <taxon>Spermatophyta</taxon>
        <taxon>Magnoliopsida</taxon>
        <taxon>Liliopsida</taxon>
        <taxon>Poales</taxon>
        <taxon>Poaceae</taxon>
        <taxon>BOP clade</taxon>
        <taxon>Pooideae</taxon>
        <taxon>Stipodae</taxon>
        <taxon>Brachypodieae</taxon>
        <taxon>Brachypodium</taxon>
    </lineage>
</organism>
<gene>
    <name evidence="5" type="ORF">BRADI_1g21164v3</name>
</gene>
<dbReference type="STRING" id="15368.A0A2K2DKE4"/>
<dbReference type="Gramene" id="PNT74735">
    <property type="protein sequence ID" value="PNT74735"/>
    <property type="gene ID" value="BRADI_1g21164v3"/>
</dbReference>
<dbReference type="Gene3D" id="3.40.50.150">
    <property type="entry name" value="Vaccinia Virus protein VP39"/>
    <property type="match status" value="1"/>
</dbReference>
<dbReference type="AlphaFoldDB" id="A0A2K2DKE4"/>
<dbReference type="EMBL" id="CM000880">
    <property type="protein sequence ID" value="PNT74735.1"/>
    <property type="molecule type" value="Genomic_DNA"/>
</dbReference>
<feature type="signal peptide" evidence="4">
    <location>
        <begin position="1"/>
        <end position="18"/>
    </location>
</feature>
<dbReference type="CDD" id="cd02440">
    <property type="entry name" value="AdoMet_MTases"/>
    <property type="match status" value="1"/>
</dbReference>
<keyword evidence="2" id="KW-0808">Transferase</keyword>
<evidence type="ECO:0000313" key="5">
    <source>
        <dbReference type="EMBL" id="PNT74735.1"/>
    </source>
</evidence>
<reference evidence="5" key="2">
    <citation type="submission" date="2017-06" db="EMBL/GenBank/DDBJ databases">
        <title>WGS assembly of Brachypodium distachyon.</title>
        <authorList>
            <consortium name="The International Brachypodium Initiative"/>
            <person name="Lucas S."/>
            <person name="Harmon-Smith M."/>
            <person name="Lail K."/>
            <person name="Tice H."/>
            <person name="Grimwood J."/>
            <person name="Bruce D."/>
            <person name="Barry K."/>
            <person name="Shu S."/>
            <person name="Lindquist E."/>
            <person name="Wang M."/>
            <person name="Pitluck S."/>
            <person name="Vogel J.P."/>
            <person name="Garvin D.F."/>
            <person name="Mockler T.C."/>
            <person name="Schmutz J."/>
            <person name="Rokhsar D."/>
            <person name="Bevan M.W."/>
        </authorList>
    </citation>
    <scope>NUCLEOTIDE SEQUENCE</scope>
    <source>
        <strain evidence="5">Bd21</strain>
    </source>
</reference>
<dbReference type="GO" id="GO:0008168">
    <property type="term" value="F:methyltransferase activity"/>
    <property type="evidence" value="ECO:0000318"/>
    <property type="project" value="GO_Central"/>
</dbReference>
<evidence type="ECO:0000256" key="4">
    <source>
        <dbReference type="SAM" id="SignalP"/>
    </source>
</evidence>
<keyword evidence="4" id="KW-0732">Signal</keyword>
<dbReference type="PANTHER" id="PTHR43591:SF24">
    <property type="entry name" value="2-METHOXY-6-POLYPRENYL-1,4-BENZOQUINOL METHYLASE, MITOCHONDRIAL"/>
    <property type="match status" value="1"/>
</dbReference>
<accession>A0A2K2DKE4</accession>
<dbReference type="EnsemblPlants" id="PNT74735">
    <property type="protein sequence ID" value="PNT74735"/>
    <property type="gene ID" value="BRADI_1g21164v3"/>
</dbReference>
<feature type="chain" id="PRO_5036319253" description="Menaquinone biosynthesis methyltransferase ubiE-like protein" evidence="4">
    <location>
        <begin position="19"/>
        <end position="220"/>
    </location>
</feature>
<dbReference type="Proteomes" id="UP000008810">
    <property type="component" value="Chromosome 1"/>
</dbReference>
<reference evidence="5 6" key="1">
    <citation type="journal article" date="2010" name="Nature">
        <title>Genome sequencing and analysis of the model grass Brachypodium distachyon.</title>
        <authorList>
            <consortium name="International Brachypodium Initiative"/>
        </authorList>
    </citation>
    <scope>NUCLEOTIDE SEQUENCE [LARGE SCALE GENOMIC DNA]</scope>
    <source>
        <strain evidence="5 6">Bd21</strain>
    </source>
</reference>
<dbReference type="Pfam" id="PF01209">
    <property type="entry name" value="Ubie_methyltran"/>
    <property type="match status" value="1"/>
</dbReference>
<evidence type="ECO:0000256" key="2">
    <source>
        <dbReference type="ARBA" id="ARBA00022679"/>
    </source>
</evidence>
<dbReference type="InterPro" id="IPR004033">
    <property type="entry name" value="UbiE/COQ5_MeTrFase"/>
</dbReference>
<dbReference type="PROSITE" id="PS51608">
    <property type="entry name" value="SAM_MT_UBIE"/>
    <property type="match status" value="1"/>
</dbReference>
<keyword evidence="1" id="KW-0489">Methyltransferase</keyword>
<protein>
    <recommendedName>
        <fullName evidence="8">Menaquinone biosynthesis methyltransferase ubiE-like protein</fullName>
    </recommendedName>
</protein>
<evidence type="ECO:0000313" key="7">
    <source>
        <dbReference type="Proteomes" id="UP000008810"/>
    </source>
</evidence>
<dbReference type="InterPro" id="IPR029063">
    <property type="entry name" value="SAM-dependent_MTases_sf"/>
</dbReference>
<proteinExistence type="predicted"/>
<dbReference type="InParanoid" id="A0A2K2DKE4"/>
<keyword evidence="3" id="KW-0949">S-adenosyl-L-methionine</keyword>
<dbReference type="OrthoDB" id="6329284at2759"/>
<evidence type="ECO:0000313" key="6">
    <source>
        <dbReference type="EnsemblPlants" id="PNT74735"/>
    </source>
</evidence>
<name>A0A2K2DKE4_BRADI</name>